<protein>
    <submittedName>
        <fullName evidence="5">DUF2007 domain-containing protein</fullName>
    </submittedName>
</protein>
<dbReference type="Proteomes" id="UP000462621">
    <property type="component" value="Unassembled WGS sequence"/>
</dbReference>
<keyword evidence="3" id="KW-0862">Zinc</keyword>
<gene>
    <name evidence="5" type="ORF">F9817_20090</name>
</gene>
<keyword evidence="6" id="KW-1185">Reference proteome</keyword>
<keyword evidence="2" id="KW-0863">Zinc-finger</keyword>
<evidence type="ECO:0000256" key="1">
    <source>
        <dbReference type="ARBA" id="ARBA00022723"/>
    </source>
</evidence>
<evidence type="ECO:0000256" key="3">
    <source>
        <dbReference type="ARBA" id="ARBA00022833"/>
    </source>
</evidence>
<evidence type="ECO:0000313" key="6">
    <source>
        <dbReference type="Proteomes" id="UP000462621"/>
    </source>
</evidence>
<evidence type="ECO:0000259" key="4">
    <source>
        <dbReference type="PROSITE" id="PS01358"/>
    </source>
</evidence>
<name>A0A7X4RWL8_9VIBR</name>
<proteinExistence type="predicted"/>
<feature type="domain" description="RanBP2-type" evidence="4">
    <location>
        <begin position="80"/>
        <end position="99"/>
    </location>
</feature>
<organism evidence="5 6">
    <name type="scientific">Vibrio eleionomae</name>
    <dbReference type="NCBI Taxonomy" id="2653505"/>
    <lineage>
        <taxon>Bacteria</taxon>
        <taxon>Pseudomonadati</taxon>
        <taxon>Pseudomonadota</taxon>
        <taxon>Gammaproteobacteria</taxon>
        <taxon>Vibrionales</taxon>
        <taxon>Vibrionaceae</taxon>
        <taxon>Vibrio</taxon>
    </lineage>
</organism>
<sequence>MKLYIANNPTEAHILCGLLQQSNIKCEVRGEQWFGLRGEIPADDQSAPYIWLFNRLDADYAWELIRQTQTDNSGILYKNWVCSNCGETNEGQFAVCWKCGKPDHQGCD</sequence>
<dbReference type="InterPro" id="IPR018551">
    <property type="entry name" value="DUF2007"/>
</dbReference>
<dbReference type="EMBL" id="WEKT01000057">
    <property type="protein sequence ID" value="MZI95482.1"/>
    <property type="molecule type" value="Genomic_DNA"/>
</dbReference>
<dbReference type="RefSeq" id="WP_161157962.1">
    <property type="nucleotide sequence ID" value="NZ_WEKT01000057.1"/>
</dbReference>
<evidence type="ECO:0000313" key="5">
    <source>
        <dbReference type="EMBL" id="MZI95482.1"/>
    </source>
</evidence>
<accession>A0A7X4RWL8</accession>
<comment type="caution">
    <text evidence="5">The sequence shown here is derived from an EMBL/GenBank/DDBJ whole genome shotgun (WGS) entry which is preliminary data.</text>
</comment>
<dbReference type="PROSITE" id="PS01358">
    <property type="entry name" value="ZF_RANBP2_1"/>
    <property type="match status" value="1"/>
</dbReference>
<dbReference type="GO" id="GO:0008270">
    <property type="term" value="F:zinc ion binding"/>
    <property type="evidence" value="ECO:0007669"/>
    <property type="project" value="UniProtKB-KW"/>
</dbReference>
<keyword evidence="1" id="KW-0479">Metal-binding</keyword>
<dbReference type="InterPro" id="IPR001876">
    <property type="entry name" value="Znf_RanBP2"/>
</dbReference>
<dbReference type="Pfam" id="PF09413">
    <property type="entry name" value="DUF2007"/>
    <property type="match status" value="1"/>
</dbReference>
<dbReference type="AlphaFoldDB" id="A0A7X4RWL8"/>
<evidence type="ECO:0000256" key="2">
    <source>
        <dbReference type="ARBA" id="ARBA00022771"/>
    </source>
</evidence>
<reference evidence="5 6" key="1">
    <citation type="submission" date="2019-10" db="EMBL/GenBank/DDBJ databases">
        <title>Vibrio sp. nov. isolated from a shrimp pond.</title>
        <authorList>
            <person name="Gomez-Gil B."/>
            <person name="Enciso-Ibarra J."/>
            <person name="Enciso-Ibarra K."/>
            <person name="Bolan-Mejia C."/>
        </authorList>
    </citation>
    <scope>NUCLEOTIDE SEQUENCE [LARGE SCALE GENOMIC DNA]</scope>
    <source>
        <strain evidence="5 6">CAIM 722</strain>
    </source>
</reference>